<dbReference type="InterPro" id="IPR051591">
    <property type="entry name" value="UPF0224_FAM112_RNA_Proc"/>
</dbReference>
<dbReference type="GO" id="GO:0005654">
    <property type="term" value="C:nucleoplasm"/>
    <property type="evidence" value="ECO:0007669"/>
    <property type="project" value="TreeGrafter"/>
</dbReference>
<dbReference type="Proteomes" id="UP000824782">
    <property type="component" value="Unassembled WGS sequence"/>
</dbReference>
<feature type="compositionally biased region" description="Basic residues" evidence="4">
    <location>
        <begin position="363"/>
        <end position="372"/>
    </location>
</feature>
<evidence type="ECO:0000313" key="6">
    <source>
        <dbReference type="EMBL" id="KAG8571691.1"/>
    </source>
</evidence>
<dbReference type="GO" id="GO:0005829">
    <property type="term" value="C:cytosol"/>
    <property type="evidence" value="ECO:0007669"/>
    <property type="project" value="TreeGrafter"/>
</dbReference>
<dbReference type="AlphaFoldDB" id="A0AAV7BGG3"/>
<name>A0AAV7BGG3_ENGPU</name>
<dbReference type="InterPro" id="IPR022776">
    <property type="entry name" value="TRM13/UPF0224_CHHC_Znf_dom"/>
</dbReference>
<dbReference type="EMBL" id="WNYA01000005">
    <property type="protein sequence ID" value="KAG8571690.1"/>
    <property type="molecule type" value="Genomic_DNA"/>
</dbReference>
<reference evidence="6" key="1">
    <citation type="thesis" date="2020" institute="ProQuest LLC" country="789 East Eisenhower Parkway, Ann Arbor, MI, USA">
        <title>Comparative Genomics and Chromosome Evolution.</title>
        <authorList>
            <person name="Mudd A.B."/>
        </authorList>
    </citation>
    <scope>NUCLEOTIDE SEQUENCE</scope>
    <source>
        <strain evidence="6">237g6f4</strain>
        <tissue evidence="6">Blood</tissue>
    </source>
</reference>
<gene>
    <name evidence="6" type="ORF">GDO81_011753</name>
</gene>
<evidence type="ECO:0000256" key="4">
    <source>
        <dbReference type="SAM" id="MobiDB-lite"/>
    </source>
</evidence>
<proteinExistence type="predicted"/>
<keyword evidence="1" id="KW-0479">Metal-binding</keyword>
<evidence type="ECO:0000256" key="1">
    <source>
        <dbReference type="ARBA" id="ARBA00022723"/>
    </source>
</evidence>
<organism evidence="6 7">
    <name type="scientific">Engystomops pustulosus</name>
    <name type="common">Tungara frog</name>
    <name type="synonym">Physalaemus pustulosus</name>
    <dbReference type="NCBI Taxonomy" id="76066"/>
    <lineage>
        <taxon>Eukaryota</taxon>
        <taxon>Metazoa</taxon>
        <taxon>Chordata</taxon>
        <taxon>Craniata</taxon>
        <taxon>Vertebrata</taxon>
        <taxon>Euteleostomi</taxon>
        <taxon>Amphibia</taxon>
        <taxon>Batrachia</taxon>
        <taxon>Anura</taxon>
        <taxon>Neobatrachia</taxon>
        <taxon>Hyloidea</taxon>
        <taxon>Leptodactylidae</taxon>
        <taxon>Leiuperinae</taxon>
        <taxon>Engystomops</taxon>
    </lineage>
</organism>
<keyword evidence="7" id="KW-1185">Reference proteome</keyword>
<keyword evidence="3" id="KW-0862">Zinc</keyword>
<evidence type="ECO:0000313" key="7">
    <source>
        <dbReference type="Proteomes" id="UP000824782"/>
    </source>
</evidence>
<feature type="domain" description="CHHC U11-48K-type" evidence="5">
    <location>
        <begin position="89"/>
        <end position="116"/>
    </location>
</feature>
<feature type="compositionally biased region" description="Basic residues" evidence="4">
    <location>
        <begin position="321"/>
        <end position="355"/>
    </location>
</feature>
<dbReference type="Pfam" id="PF05253">
    <property type="entry name" value="zf-U11-48K"/>
    <property type="match status" value="1"/>
</dbReference>
<evidence type="ECO:0000259" key="5">
    <source>
        <dbReference type="PROSITE" id="PS51800"/>
    </source>
</evidence>
<sequence>MLYTQLATRGTLYPHTTARLEPQQRPPLPVHFLALGLRSAEVMEAALTSNPQLLLQELKDFTERCRSRLTLLLHELGWEQEAPGGDREIVVCPHDSNHIMPRSSLEKHVVLCERRRNGYNKEEADVEDSEFFYEKSKITSIIIDKYKQFQVIKDAKNSAPASSEHKSWHKNDYSSSAAEVPLNHKRAICDLTAADRLAVYDYVLLETKKQRPAHEQNASDLFEDLTAKISQDDEQKCPKSHLEIMAEMRDYKRRRQSYRAKNVHITKKSYTEIIRDVINVHMEELSSKWQDEIRDEASSSISSSSIKRRERSRSTESRQSRGSHRDKHRSGRRKERSSSQRRRRSRSRDKERHKKDRDEDKHHSHKRRRENE</sequence>
<evidence type="ECO:0000256" key="2">
    <source>
        <dbReference type="ARBA" id="ARBA00022771"/>
    </source>
</evidence>
<dbReference type="PROSITE" id="PS51800">
    <property type="entry name" value="ZF_CHHC_U11_48K"/>
    <property type="match status" value="1"/>
</dbReference>
<feature type="region of interest" description="Disordered" evidence="4">
    <location>
        <begin position="291"/>
        <end position="372"/>
    </location>
</feature>
<comment type="caution">
    <text evidence="6">The sequence shown here is derived from an EMBL/GenBank/DDBJ whole genome shotgun (WGS) entry which is preliminary data.</text>
</comment>
<protein>
    <recommendedName>
        <fullName evidence="5">CHHC U11-48K-type domain-containing protein</fullName>
    </recommendedName>
</protein>
<dbReference type="PANTHER" id="PTHR21402">
    <property type="entry name" value="GAMETOCYTE SPECIFIC FACTOR 1-RELATED"/>
    <property type="match status" value="1"/>
</dbReference>
<dbReference type="GO" id="GO:0005689">
    <property type="term" value="C:U12-type spliceosomal complex"/>
    <property type="evidence" value="ECO:0007669"/>
    <property type="project" value="TreeGrafter"/>
</dbReference>
<dbReference type="GO" id="GO:0008270">
    <property type="term" value="F:zinc ion binding"/>
    <property type="evidence" value="ECO:0007669"/>
    <property type="project" value="UniProtKB-KW"/>
</dbReference>
<accession>A0AAV7BGG3</accession>
<dbReference type="PANTHER" id="PTHR21402:SF10">
    <property type="entry name" value="U11_U12 SMALL NUCLEAR RIBONUCLEOPROTEIN 48 KDA PROTEIN"/>
    <property type="match status" value="1"/>
</dbReference>
<keyword evidence="2" id="KW-0863">Zinc-finger</keyword>
<dbReference type="EMBL" id="WNYA01000005">
    <property type="protein sequence ID" value="KAG8571691.1"/>
    <property type="molecule type" value="Genomic_DNA"/>
</dbReference>
<evidence type="ECO:0000256" key="3">
    <source>
        <dbReference type="ARBA" id="ARBA00022833"/>
    </source>
</evidence>